<keyword evidence="4" id="KW-1185">Reference proteome</keyword>
<feature type="compositionally biased region" description="Basic and acidic residues" evidence="1">
    <location>
        <begin position="27"/>
        <end position="38"/>
    </location>
</feature>
<dbReference type="Proteomes" id="UP000441336">
    <property type="component" value="Unassembled WGS sequence"/>
</dbReference>
<gene>
    <name evidence="3" type="ORF">GO988_04455</name>
</gene>
<dbReference type="EMBL" id="WQKZ01000001">
    <property type="protein sequence ID" value="MVN75571.1"/>
    <property type="molecule type" value="Genomic_DNA"/>
</dbReference>
<sequence>MKLSFRTLTTLTILAQLGLAACVNTEREAATSSKEPRGDFTPPSGRGQRVGGATVLNTVRATHAFSDPKSPDTFVLQMRGPRILTSQLHLFVISSQGDTLRHEVLPARLLLDDPTLRDNQSASTRDKEISILRGMNAFFKPDHFVQPAVPTSATQPAELDTQTWASLRNDPRAVGFNYPSASGTSRLAYSRQLRRAILLNE</sequence>
<feature type="chain" id="PRO_5029606832" evidence="2">
    <location>
        <begin position="21"/>
        <end position="201"/>
    </location>
</feature>
<feature type="signal peptide" evidence="2">
    <location>
        <begin position="1"/>
        <end position="20"/>
    </location>
</feature>
<dbReference type="RefSeq" id="WP_157562299.1">
    <property type="nucleotide sequence ID" value="NZ_WQKZ01000001.1"/>
</dbReference>
<feature type="region of interest" description="Disordered" evidence="1">
    <location>
        <begin position="27"/>
        <end position="51"/>
    </location>
</feature>
<protein>
    <submittedName>
        <fullName evidence="3">Uncharacterized protein</fullName>
    </submittedName>
</protein>
<evidence type="ECO:0000256" key="1">
    <source>
        <dbReference type="SAM" id="MobiDB-lite"/>
    </source>
</evidence>
<keyword evidence="2" id="KW-0732">Signal</keyword>
<reference evidence="3 4" key="1">
    <citation type="submission" date="2019-12" db="EMBL/GenBank/DDBJ databases">
        <title>Hymenobacter sp. HMF4947 Genome sequencing and assembly.</title>
        <authorList>
            <person name="Kang H."/>
            <person name="Cha I."/>
            <person name="Kim H."/>
            <person name="Joh K."/>
        </authorList>
    </citation>
    <scope>NUCLEOTIDE SEQUENCE [LARGE SCALE GENOMIC DNA]</scope>
    <source>
        <strain evidence="3 4">HMF4947</strain>
    </source>
</reference>
<evidence type="ECO:0000256" key="2">
    <source>
        <dbReference type="SAM" id="SignalP"/>
    </source>
</evidence>
<dbReference type="AlphaFoldDB" id="A0A7K1TBL5"/>
<accession>A0A7K1TBL5</accession>
<evidence type="ECO:0000313" key="3">
    <source>
        <dbReference type="EMBL" id="MVN75571.1"/>
    </source>
</evidence>
<name>A0A7K1TBL5_9BACT</name>
<organism evidence="3 4">
    <name type="scientific">Hymenobacter ginkgonis</name>
    <dbReference type="NCBI Taxonomy" id="2682976"/>
    <lineage>
        <taxon>Bacteria</taxon>
        <taxon>Pseudomonadati</taxon>
        <taxon>Bacteroidota</taxon>
        <taxon>Cytophagia</taxon>
        <taxon>Cytophagales</taxon>
        <taxon>Hymenobacteraceae</taxon>
        <taxon>Hymenobacter</taxon>
    </lineage>
</organism>
<proteinExistence type="predicted"/>
<dbReference type="PROSITE" id="PS51257">
    <property type="entry name" value="PROKAR_LIPOPROTEIN"/>
    <property type="match status" value="1"/>
</dbReference>
<comment type="caution">
    <text evidence="3">The sequence shown here is derived from an EMBL/GenBank/DDBJ whole genome shotgun (WGS) entry which is preliminary data.</text>
</comment>
<evidence type="ECO:0000313" key="4">
    <source>
        <dbReference type="Proteomes" id="UP000441336"/>
    </source>
</evidence>